<evidence type="ECO:0000313" key="1">
    <source>
        <dbReference type="EMBL" id="CAF3676337.1"/>
    </source>
</evidence>
<reference evidence="1" key="1">
    <citation type="submission" date="2021-02" db="EMBL/GenBank/DDBJ databases">
        <authorList>
            <person name="Nowell W R."/>
        </authorList>
    </citation>
    <scope>NUCLEOTIDE SEQUENCE</scope>
</reference>
<accession>A0A818SXX1</accession>
<proteinExistence type="predicted"/>
<dbReference type="EMBL" id="CAJOBD010000483">
    <property type="protein sequence ID" value="CAF3676337.1"/>
    <property type="molecule type" value="Genomic_DNA"/>
</dbReference>
<protein>
    <submittedName>
        <fullName evidence="1">Uncharacterized protein</fullName>
    </submittedName>
</protein>
<name>A0A818SXX1_9BILA</name>
<evidence type="ECO:0000313" key="2">
    <source>
        <dbReference type="Proteomes" id="UP000663836"/>
    </source>
</evidence>
<comment type="caution">
    <text evidence="1">The sequence shown here is derived from an EMBL/GenBank/DDBJ whole genome shotgun (WGS) entry which is preliminary data.</text>
</comment>
<gene>
    <name evidence="1" type="ORF">JBS370_LOCUS7893</name>
</gene>
<dbReference type="AlphaFoldDB" id="A0A818SXX1"/>
<dbReference type="Proteomes" id="UP000663836">
    <property type="component" value="Unassembled WGS sequence"/>
</dbReference>
<sequence>MNNNNSITWFDHLATEIILDIFDYLSCNDIIYTFFYFNQRLNSILLHYQHCSNNFRSLITNFNFWQNNLPIIGSHIQCLIINSIDLSFSLNLFPNLKSIIISSPIFIDYKQISLILESEQFNKLNSCKIQNEIFNKVMSYEYSKKCEKFLLKKIFNNENSLKIFQCLSELYFCNLKEINNLVSNINIHSLSLKSADFISAFSFFKYTPNLKIFNLITTTSYLHDKLDKDLDLSKIKLEKLYLTLKIDASDSLIGGRQFRLLINLIKQFSSSLIYLSLNLSVIKIGTYNDIQFNGIQLQQQLLESMIQLKQFHLYANLWDYLLDIKSILSTFENQFWFDHNWSIGMHGHYLYTLPFHFDKLYDFIDFDDIKSNNSNILNYPWTWYHVTSINFSSSSKLNLNLIKQLKIKMPNLISITFNSFSFPYFETTKDSSISDDKLQKIDITLDSVTTVQFEDESMKDIKQWILDILPNLKHLILSGTTQFFPQVDKRIERLKILNLYALSDMLKLGYIYFPNLQHVEIQFFLDSELNLDKYASYCVMEMLKSFKHSKTLMIHFYWRSEDGWYHISIADLSKMIAKLDINEILKTFEMKHFYNFLQFIKKEQ</sequence>
<organism evidence="1 2">
    <name type="scientific">Rotaria sordida</name>
    <dbReference type="NCBI Taxonomy" id="392033"/>
    <lineage>
        <taxon>Eukaryota</taxon>
        <taxon>Metazoa</taxon>
        <taxon>Spiralia</taxon>
        <taxon>Gnathifera</taxon>
        <taxon>Rotifera</taxon>
        <taxon>Eurotatoria</taxon>
        <taxon>Bdelloidea</taxon>
        <taxon>Philodinida</taxon>
        <taxon>Philodinidae</taxon>
        <taxon>Rotaria</taxon>
    </lineage>
</organism>